<evidence type="ECO:0000313" key="1">
    <source>
        <dbReference type="EnsemblProtists" id="Phyra83668"/>
    </source>
</evidence>
<dbReference type="Proteomes" id="UP000005238">
    <property type="component" value="Unassembled WGS sequence"/>
</dbReference>
<evidence type="ECO:0008006" key="3">
    <source>
        <dbReference type="Google" id="ProtNLM"/>
    </source>
</evidence>
<protein>
    <recommendedName>
        <fullName evidence="3">Glycosyl transferase family 1 domain-containing protein</fullName>
    </recommendedName>
</protein>
<name>H3H0I2_PHYRM</name>
<dbReference type="VEuPathDB" id="FungiDB:KRP22_13832"/>
<organism evidence="1 2">
    <name type="scientific">Phytophthora ramorum</name>
    <name type="common">Sudden oak death agent</name>
    <dbReference type="NCBI Taxonomy" id="164328"/>
    <lineage>
        <taxon>Eukaryota</taxon>
        <taxon>Sar</taxon>
        <taxon>Stramenopiles</taxon>
        <taxon>Oomycota</taxon>
        <taxon>Peronosporomycetes</taxon>
        <taxon>Peronosporales</taxon>
        <taxon>Peronosporaceae</taxon>
        <taxon>Phytophthora</taxon>
    </lineage>
</organism>
<sequence>MGMFSVVCELFALRTQQNFLAAFDDLDREVSSDDMLHLGFLQDACQAENDTVLPWNFAAPGDDADLPSLNAHFSTSLFHQSDPRLLEALSLCPDVDIYMPSSSRGPAGCAAVAGPLKFLQSRLLPDWALDAKMYDVTTQERTSYLQLCPHTPMLFLSPEHVLNVTKLSSWPATKPVYLMAPGLEGEMTPRDSFTQSVLGLTDLVLCRTKRCDDDLKQFLNRTVTEDAAKKTRVVYTSQVTVDPVNFAQRILGDEAVSEKNATHFTNARFAHTTWDIASKSTQDVIDCWSSRAEELPPLDVYLLNQYREGKPTDGERLHKSFPADNNNTRPLSGLKFARAFSNAAFFVCPTANDDCLDLARASGGVIVTGDGYPMNELITGYSEGVLFSTQQSTADDELLLSPPEATYRSADLCAAVLKAHSSTTVNGRMTLATQARLHFNEDAKFFMLSMVELKAFGRREQYLQDPQQEERQTNLRRQ</sequence>
<reference evidence="2" key="1">
    <citation type="journal article" date="2006" name="Science">
        <title>Phytophthora genome sequences uncover evolutionary origins and mechanisms of pathogenesis.</title>
        <authorList>
            <person name="Tyler B.M."/>
            <person name="Tripathy S."/>
            <person name="Zhang X."/>
            <person name="Dehal P."/>
            <person name="Jiang R.H."/>
            <person name="Aerts A."/>
            <person name="Arredondo F.D."/>
            <person name="Baxter L."/>
            <person name="Bensasson D."/>
            <person name="Beynon J.L."/>
            <person name="Chapman J."/>
            <person name="Damasceno C.M."/>
            <person name="Dorrance A.E."/>
            <person name="Dou D."/>
            <person name="Dickerman A.W."/>
            <person name="Dubchak I.L."/>
            <person name="Garbelotto M."/>
            <person name="Gijzen M."/>
            <person name="Gordon S.G."/>
            <person name="Govers F."/>
            <person name="Grunwald N.J."/>
            <person name="Huang W."/>
            <person name="Ivors K.L."/>
            <person name="Jones R.W."/>
            <person name="Kamoun S."/>
            <person name="Krampis K."/>
            <person name="Lamour K.H."/>
            <person name="Lee M.K."/>
            <person name="McDonald W.H."/>
            <person name="Medina M."/>
            <person name="Meijer H.J."/>
            <person name="Nordberg E.K."/>
            <person name="Maclean D.J."/>
            <person name="Ospina-Giraldo M.D."/>
            <person name="Morris P.F."/>
            <person name="Phuntumart V."/>
            <person name="Putnam N.H."/>
            <person name="Rash S."/>
            <person name="Rose J.K."/>
            <person name="Sakihama Y."/>
            <person name="Salamov A.A."/>
            <person name="Savidor A."/>
            <person name="Scheuring C.F."/>
            <person name="Smith B.M."/>
            <person name="Sobral B.W."/>
            <person name="Terry A."/>
            <person name="Torto-Alalibo T.A."/>
            <person name="Win J."/>
            <person name="Xu Z."/>
            <person name="Zhang H."/>
            <person name="Grigoriev I.V."/>
            <person name="Rokhsar D.S."/>
            <person name="Boore J.L."/>
        </authorList>
    </citation>
    <scope>NUCLEOTIDE SEQUENCE [LARGE SCALE GENOMIC DNA]</scope>
    <source>
        <strain evidence="2">Pr102</strain>
    </source>
</reference>
<dbReference type="AlphaFoldDB" id="H3H0I2"/>
<dbReference type="OMA" id="GYPMNEL"/>
<accession>H3H0I2</accession>
<dbReference type="VEuPathDB" id="FungiDB:KRP23_9517"/>
<evidence type="ECO:0000313" key="2">
    <source>
        <dbReference type="Proteomes" id="UP000005238"/>
    </source>
</evidence>
<dbReference type="EnsemblProtists" id="Phyra83668">
    <property type="protein sequence ID" value="Phyra83668"/>
    <property type="gene ID" value="Phyra83668"/>
</dbReference>
<dbReference type="HOGENOM" id="CLU_023769_1_0_1"/>
<dbReference type="InParanoid" id="H3H0I2"/>
<proteinExistence type="predicted"/>
<dbReference type="EMBL" id="DS566090">
    <property type="status" value="NOT_ANNOTATED_CDS"/>
    <property type="molecule type" value="Genomic_DNA"/>
</dbReference>
<dbReference type="eggNOG" id="ENOG502RDB5">
    <property type="taxonomic scope" value="Eukaryota"/>
</dbReference>
<reference evidence="1" key="2">
    <citation type="submission" date="2015-06" db="UniProtKB">
        <authorList>
            <consortium name="EnsemblProtists"/>
        </authorList>
    </citation>
    <scope>IDENTIFICATION</scope>
    <source>
        <strain evidence="1">Pr102</strain>
    </source>
</reference>
<keyword evidence="2" id="KW-1185">Reference proteome</keyword>